<dbReference type="EMBL" id="JAMTCP010000017">
    <property type="protein sequence ID" value="MCP2259481.1"/>
    <property type="molecule type" value="Genomic_DNA"/>
</dbReference>
<evidence type="ECO:0008006" key="3">
    <source>
        <dbReference type="Google" id="ProtNLM"/>
    </source>
</evidence>
<name>A0ABT1HVD1_STRSD</name>
<comment type="caution">
    <text evidence="1">The sequence shown here is derived from an EMBL/GenBank/DDBJ whole genome shotgun (WGS) entry which is preliminary data.</text>
</comment>
<protein>
    <recommendedName>
        <fullName evidence="3">Secreted protein</fullName>
    </recommendedName>
</protein>
<sequence>MSARVTRLAVLLGLVLVLSGVGAVLVLHFSAEGAQRLGVGDCVDLTGRGVVVLDCSATGSRYRVAKVIAAADASCPTGDYDWISQEHSRLADHTLCLMPNAREGDCFAGGDGSRYAELSRIGCDGEWTVRVGRVVEGRADRALCTAPQGFARVFTEPAATLCFLKP</sequence>
<accession>A0ABT1HVD1</accession>
<evidence type="ECO:0000313" key="1">
    <source>
        <dbReference type="EMBL" id="MCP2259481.1"/>
    </source>
</evidence>
<gene>
    <name evidence="1" type="ORF">LX15_003186</name>
</gene>
<reference evidence="1 2" key="1">
    <citation type="submission" date="2022-06" db="EMBL/GenBank/DDBJ databases">
        <title>Genomic Encyclopedia of Archaeal and Bacterial Type Strains, Phase II (KMG-II): from individual species to whole genera.</title>
        <authorList>
            <person name="Goeker M."/>
        </authorList>
    </citation>
    <scope>NUCLEOTIDE SEQUENCE [LARGE SCALE GENOMIC DNA]</scope>
    <source>
        <strain evidence="1 2">DSM 40477</strain>
    </source>
</reference>
<proteinExistence type="predicted"/>
<organism evidence="1 2">
    <name type="scientific">Streptoalloteichus tenebrarius (strain ATCC 17920 / DSM 40477 / JCM 4838 / CBS 697.72 / NBRC 16177 / NCIMB 11028 / NRRL B-12390 / A12253. 1 / ISP 5477)</name>
    <name type="common">Streptomyces tenebrarius</name>
    <dbReference type="NCBI Taxonomy" id="1933"/>
    <lineage>
        <taxon>Bacteria</taxon>
        <taxon>Bacillati</taxon>
        <taxon>Actinomycetota</taxon>
        <taxon>Actinomycetes</taxon>
        <taxon>Pseudonocardiales</taxon>
        <taxon>Pseudonocardiaceae</taxon>
        <taxon>Streptoalloteichus</taxon>
    </lineage>
</organism>
<keyword evidence="2" id="KW-1185">Reference proteome</keyword>
<evidence type="ECO:0000313" key="2">
    <source>
        <dbReference type="Proteomes" id="UP001205311"/>
    </source>
</evidence>
<dbReference type="RefSeq" id="WP_253670376.1">
    <property type="nucleotide sequence ID" value="NZ_JAMTCP010000017.1"/>
</dbReference>
<dbReference type="Proteomes" id="UP001205311">
    <property type="component" value="Unassembled WGS sequence"/>
</dbReference>